<dbReference type="EMBL" id="VTWT01000003">
    <property type="protein sequence ID" value="KAA9340135.1"/>
    <property type="molecule type" value="Genomic_DNA"/>
</dbReference>
<dbReference type="SUPFAM" id="SSF116734">
    <property type="entry name" value="DNA methylase specificity domain"/>
    <property type="match status" value="2"/>
</dbReference>
<evidence type="ECO:0000256" key="2">
    <source>
        <dbReference type="ARBA" id="ARBA00022747"/>
    </source>
</evidence>
<sequence length="414" mass="47362">MKPTIQKAKIPALRFPEFEGEWVLNVFSDLVNVIDCKHRTPPYVEEGIPVISPGSINWGELDLITPNKRVAPEEYESLMDHCSPEIGDLVFSRNQSIGIASILYKKEKFVLGQDTVLIQAKKVDPFFIYFVIQTHLIQTLISKLSGGSTFSRINLKDVRELKMYVSTSRVEQKKIGSFLIAVDKKLQALKKKKSLLEQYKKGVMQKIFSQELRLKDEQGNDFPEWEEKQLAEILKEHKTRNAKGKIEEVFSVAKEKGVINQIEHLGRSYASKDTSNYKVVYPGDVIYTKSPTSDFPFGIIKQNKLNRTGIVSVLYGVFSPTNQYLGLFLDYYFSNWKNTYNYLNPLVQKGAKNTMNIGNNDFLNGAEISLPSSEQELIKIAYFLSALDKKINHCQAQIDKTERYKKGLLQQMFV</sequence>
<dbReference type="InterPro" id="IPR052021">
    <property type="entry name" value="Type-I_RS_S_subunit"/>
</dbReference>
<organism evidence="5 6">
    <name type="scientific">Adhaeribacter soli</name>
    <dbReference type="NCBI Taxonomy" id="2607655"/>
    <lineage>
        <taxon>Bacteria</taxon>
        <taxon>Pseudomonadati</taxon>
        <taxon>Bacteroidota</taxon>
        <taxon>Cytophagia</taxon>
        <taxon>Cytophagales</taxon>
        <taxon>Hymenobacteraceae</taxon>
        <taxon>Adhaeribacter</taxon>
    </lineage>
</organism>
<reference evidence="5 6" key="1">
    <citation type="submission" date="2019-09" db="EMBL/GenBank/DDBJ databases">
        <title>Genome sequence of Adhaeribacter sp. M2.</title>
        <authorList>
            <person name="Srinivasan S."/>
        </authorList>
    </citation>
    <scope>NUCLEOTIDE SEQUENCE [LARGE SCALE GENOMIC DNA]</scope>
    <source>
        <strain evidence="5 6">M2</strain>
    </source>
</reference>
<comment type="caution">
    <text evidence="5">The sequence shown here is derived from an EMBL/GenBank/DDBJ whole genome shotgun (WGS) entry which is preliminary data.</text>
</comment>
<dbReference type="InterPro" id="IPR044946">
    <property type="entry name" value="Restrct_endonuc_typeI_TRD_sf"/>
</dbReference>
<keyword evidence="2" id="KW-0680">Restriction system</keyword>
<protein>
    <recommendedName>
        <fullName evidence="4">Type I restriction modification DNA specificity domain-containing protein</fullName>
    </recommendedName>
</protein>
<keyword evidence="3" id="KW-0238">DNA-binding</keyword>
<evidence type="ECO:0000313" key="5">
    <source>
        <dbReference type="EMBL" id="KAA9340135.1"/>
    </source>
</evidence>
<dbReference type="RefSeq" id="WP_150903207.1">
    <property type="nucleotide sequence ID" value="NZ_VTWT01000003.1"/>
</dbReference>
<dbReference type="Gene3D" id="1.10.287.1120">
    <property type="entry name" value="Bipartite methylase S protein"/>
    <property type="match status" value="1"/>
</dbReference>
<dbReference type="GO" id="GO:0009307">
    <property type="term" value="P:DNA restriction-modification system"/>
    <property type="evidence" value="ECO:0007669"/>
    <property type="project" value="UniProtKB-KW"/>
</dbReference>
<dbReference type="Gene3D" id="3.90.220.20">
    <property type="entry name" value="DNA methylase specificity domains"/>
    <property type="match status" value="2"/>
</dbReference>
<gene>
    <name evidence="5" type="ORF">F0P94_07240</name>
</gene>
<dbReference type="Proteomes" id="UP000326570">
    <property type="component" value="Unassembled WGS sequence"/>
</dbReference>
<evidence type="ECO:0000256" key="3">
    <source>
        <dbReference type="ARBA" id="ARBA00023125"/>
    </source>
</evidence>
<comment type="similarity">
    <text evidence="1">Belongs to the type-I restriction system S methylase family.</text>
</comment>
<dbReference type="AlphaFoldDB" id="A0A5N1J0A6"/>
<dbReference type="GO" id="GO:0003677">
    <property type="term" value="F:DNA binding"/>
    <property type="evidence" value="ECO:0007669"/>
    <property type="project" value="UniProtKB-KW"/>
</dbReference>
<proteinExistence type="inferred from homology"/>
<evidence type="ECO:0000256" key="1">
    <source>
        <dbReference type="ARBA" id="ARBA00010923"/>
    </source>
</evidence>
<evidence type="ECO:0000313" key="6">
    <source>
        <dbReference type="Proteomes" id="UP000326570"/>
    </source>
</evidence>
<dbReference type="PANTHER" id="PTHR30408:SF12">
    <property type="entry name" value="TYPE I RESTRICTION ENZYME MJAVIII SPECIFICITY SUBUNIT"/>
    <property type="match status" value="1"/>
</dbReference>
<dbReference type="PANTHER" id="PTHR30408">
    <property type="entry name" value="TYPE-1 RESTRICTION ENZYME ECOKI SPECIFICITY PROTEIN"/>
    <property type="match status" value="1"/>
</dbReference>
<dbReference type="Pfam" id="PF01420">
    <property type="entry name" value="Methylase_S"/>
    <property type="match status" value="1"/>
</dbReference>
<feature type="domain" description="Type I restriction modification DNA specificity" evidence="4">
    <location>
        <begin position="47"/>
        <end position="197"/>
    </location>
</feature>
<accession>A0A5N1J0A6</accession>
<dbReference type="InterPro" id="IPR000055">
    <property type="entry name" value="Restrct_endonuc_typeI_TRD"/>
</dbReference>
<evidence type="ECO:0000259" key="4">
    <source>
        <dbReference type="Pfam" id="PF01420"/>
    </source>
</evidence>
<name>A0A5N1J0A6_9BACT</name>
<keyword evidence="6" id="KW-1185">Reference proteome</keyword>